<sequence length="79" mass="8039">MTDGPLRPVPGPPPGGRPERPANGRDGEEQSAVADLPGNPLDAALGRLDGLEGLATADHVGVLEAVHDALVAELARTED</sequence>
<protein>
    <submittedName>
        <fullName evidence="2">Uncharacterized protein</fullName>
    </submittedName>
</protein>
<proteinExistence type="predicted"/>
<evidence type="ECO:0000313" key="2">
    <source>
        <dbReference type="EMBL" id="KLN32910.1"/>
    </source>
</evidence>
<dbReference type="RefSeq" id="WP_047234675.1">
    <property type="nucleotide sequence ID" value="NZ_JNBQ01000056.1"/>
</dbReference>
<organism evidence="2 3">
    <name type="scientific">Cellulosimicrobium funkei</name>
    <dbReference type="NCBI Taxonomy" id="264251"/>
    <lineage>
        <taxon>Bacteria</taxon>
        <taxon>Bacillati</taxon>
        <taxon>Actinomycetota</taxon>
        <taxon>Actinomycetes</taxon>
        <taxon>Micrococcales</taxon>
        <taxon>Promicromonosporaceae</taxon>
        <taxon>Cellulosimicrobium</taxon>
    </lineage>
</organism>
<evidence type="ECO:0000256" key="1">
    <source>
        <dbReference type="SAM" id="MobiDB-lite"/>
    </source>
</evidence>
<feature type="compositionally biased region" description="Pro residues" evidence="1">
    <location>
        <begin position="7"/>
        <end position="16"/>
    </location>
</feature>
<dbReference type="STRING" id="264251.FB00_20390"/>
<keyword evidence="3" id="KW-1185">Reference proteome</keyword>
<reference evidence="2 3" key="1">
    <citation type="submission" date="2014-05" db="EMBL/GenBank/DDBJ databases">
        <title>Cellulosimicrobium funkei U11 genome.</title>
        <authorList>
            <person name="Hu C."/>
            <person name="Gong Y."/>
            <person name="Wan W."/>
            <person name="Jiang M."/>
        </authorList>
    </citation>
    <scope>NUCLEOTIDE SEQUENCE [LARGE SCALE GENOMIC DNA]</scope>
    <source>
        <strain evidence="2 3">U11</strain>
    </source>
</reference>
<dbReference type="PATRIC" id="fig|264251.5.peg.4130"/>
<gene>
    <name evidence="2" type="ORF">FB00_20390</name>
</gene>
<accession>A0A0H2KGY0</accession>
<dbReference type="AlphaFoldDB" id="A0A0H2KGY0"/>
<comment type="caution">
    <text evidence="2">The sequence shown here is derived from an EMBL/GenBank/DDBJ whole genome shotgun (WGS) entry which is preliminary data.</text>
</comment>
<feature type="region of interest" description="Disordered" evidence="1">
    <location>
        <begin position="1"/>
        <end position="40"/>
    </location>
</feature>
<evidence type="ECO:0000313" key="3">
    <source>
        <dbReference type="Proteomes" id="UP000035265"/>
    </source>
</evidence>
<dbReference type="EMBL" id="JNBQ01000056">
    <property type="protein sequence ID" value="KLN32910.1"/>
    <property type="molecule type" value="Genomic_DNA"/>
</dbReference>
<dbReference type="Proteomes" id="UP000035265">
    <property type="component" value="Unassembled WGS sequence"/>
</dbReference>
<name>A0A0H2KGY0_9MICO</name>
<feature type="compositionally biased region" description="Basic and acidic residues" evidence="1">
    <location>
        <begin position="17"/>
        <end position="28"/>
    </location>
</feature>